<dbReference type="PANTHER" id="PTHR35526:SF3">
    <property type="entry name" value="ANTI-SIGMA-F FACTOR RSBW"/>
    <property type="match status" value="1"/>
</dbReference>
<dbReference type="InterPro" id="IPR050267">
    <property type="entry name" value="Anti-sigma-factor_SerPK"/>
</dbReference>
<dbReference type="AlphaFoldDB" id="A0A919PDZ6"/>
<dbReference type="Proteomes" id="UP000660611">
    <property type="component" value="Unassembled WGS sequence"/>
</dbReference>
<dbReference type="PANTHER" id="PTHR35526">
    <property type="entry name" value="ANTI-SIGMA-F FACTOR RSBW-RELATED"/>
    <property type="match status" value="1"/>
</dbReference>
<keyword evidence="1" id="KW-0723">Serine/threonine-protein kinase</keyword>
<feature type="domain" description="Histidine kinase/HSP90-like ATPase" evidence="2">
    <location>
        <begin position="19"/>
        <end position="133"/>
    </location>
</feature>
<accession>A0A919PDZ6</accession>
<evidence type="ECO:0000313" key="3">
    <source>
        <dbReference type="EMBL" id="GIG43050.1"/>
    </source>
</evidence>
<proteinExistence type="predicted"/>
<dbReference type="RefSeq" id="WP_203844920.1">
    <property type="nucleotide sequence ID" value="NZ_BAAAVW010000002.1"/>
</dbReference>
<evidence type="ECO:0000259" key="2">
    <source>
        <dbReference type="Pfam" id="PF13581"/>
    </source>
</evidence>
<dbReference type="InterPro" id="IPR003594">
    <property type="entry name" value="HATPase_dom"/>
</dbReference>
<dbReference type="GO" id="GO:0004674">
    <property type="term" value="F:protein serine/threonine kinase activity"/>
    <property type="evidence" value="ECO:0007669"/>
    <property type="project" value="UniProtKB-KW"/>
</dbReference>
<name>A0A919PDZ6_9ACTN</name>
<dbReference type="Gene3D" id="3.30.565.10">
    <property type="entry name" value="Histidine kinase-like ATPase, C-terminal domain"/>
    <property type="match status" value="1"/>
</dbReference>
<keyword evidence="4" id="KW-1185">Reference proteome</keyword>
<dbReference type="EMBL" id="BONQ01000018">
    <property type="protein sequence ID" value="GIG43050.1"/>
    <property type="molecule type" value="Genomic_DNA"/>
</dbReference>
<protein>
    <recommendedName>
        <fullName evidence="2">Histidine kinase/HSP90-like ATPase domain-containing protein</fullName>
    </recommendedName>
</protein>
<reference evidence="3" key="1">
    <citation type="submission" date="2021-01" db="EMBL/GenBank/DDBJ databases">
        <title>Whole genome shotgun sequence of Dactylosporangium siamense NBRC 106093.</title>
        <authorList>
            <person name="Komaki H."/>
            <person name="Tamura T."/>
        </authorList>
    </citation>
    <scope>NUCLEOTIDE SEQUENCE</scope>
    <source>
        <strain evidence="3">NBRC 106093</strain>
    </source>
</reference>
<dbReference type="SUPFAM" id="SSF55874">
    <property type="entry name" value="ATPase domain of HSP90 chaperone/DNA topoisomerase II/histidine kinase"/>
    <property type="match status" value="1"/>
</dbReference>
<keyword evidence="1" id="KW-0418">Kinase</keyword>
<dbReference type="Pfam" id="PF13581">
    <property type="entry name" value="HATPase_c_2"/>
    <property type="match status" value="1"/>
</dbReference>
<comment type="caution">
    <text evidence="3">The sequence shown here is derived from an EMBL/GenBank/DDBJ whole genome shotgun (WGS) entry which is preliminary data.</text>
</comment>
<gene>
    <name evidence="3" type="ORF">Dsi01nite_010910</name>
</gene>
<evidence type="ECO:0000256" key="1">
    <source>
        <dbReference type="ARBA" id="ARBA00022527"/>
    </source>
</evidence>
<organism evidence="3 4">
    <name type="scientific">Dactylosporangium siamense</name>
    <dbReference type="NCBI Taxonomy" id="685454"/>
    <lineage>
        <taxon>Bacteria</taxon>
        <taxon>Bacillati</taxon>
        <taxon>Actinomycetota</taxon>
        <taxon>Actinomycetes</taxon>
        <taxon>Micromonosporales</taxon>
        <taxon>Micromonosporaceae</taxon>
        <taxon>Dactylosporangium</taxon>
    </lineage>
</organism>
<keyword evidence="1" id="KW-0808">Transferase</keyword>
<sequence length="142" mass="15326">MSDATAPPELGSTLLTDRADAASVAALRERVGHVARDQGFADLEVTKFVLVVHELVVNAIRHGGGSATVAIWAEPPGLRCRVTDAGRGMPPHRVNPRRAQPADRIRGWGLRLVYRMCAEVEVVTGDGGTRIDILFPIVDDRP</sequence>
<dbReference type="CDD" id="cd16936">
    <property type="entry name" value="HATPase_RsbW-like"/>
    <property type="match status" value="1"/>
</dbReference>
<evidence type="ECO:0000313" key="4">
    <source>
        <dbReference type="Proteomes" id="UP000660611"/>
    </source>
</evidence>
<dbReference type="InterPro" id="IPR036890">
    <property type="entry name" value="HATPase_C_sf"/>
</dbReference>